<dbReference type="Pfam" id="PF15795">
    <property type="entry name" value="Spec3"/>
    <property type="match status" value="1"/>
</dbReference>
<dbReference type="GO" id="GO:0016020">
    <property type="term" value="C:membrane"/>
    <property type="evidence" value="ECO:0007669"/>
    <property type="project" value="UniProtKB-SubCell"/>
</dbReference>
<keyword evidence="3 5" id="KW-1133">Transmembrane helix</keyword>
<reference evidence="7" key="1">
    <citation type="submission" date="2017-02" db="UniProtKB">
        <authorList>
            <consortium name="WormBaseParasite"/>
        </authorList>
    </citation>
    <scope>IDENTIFICATION</scope>
</reference>
<evidence type="ECO:0000256" key="1">
    <source>
        <dbReference type="ARBA" id="ARBA00004141"/>
    </source>
</evidence>
<evidence type="ECO:0000256" key="2">
    <source>
        <dbReference type="ARBA" id="ARBA00022692"/>
    </source>
</evidence>
<evidence type="ECO:0000313" key="7">
    <source>
        <dbReference type="WBParaSite" id="ALUE_0001190301-mRNA-1"/>
    </source>
</evidence>
<proteinExistence type="predicted"/>
<organism evidence="6 7">
    <name type="scientific">Ascaris lumbricoides</name>
    <name type="common">Giant roundworm</name>
    <dbReference type="NCBI Taxonomy" id="6252"/>
    <lineage>
        <taxon>Eukaryota</taxon>
        <taxon>Metazoa</taxon>
        <taxon>Ecdysozoa</taxon>
        <taxon>Nematoda</taxon>
        <taxon>Chromadorea</taxon>
        <taxon>Rhabditida</taxon>
        <taxon>Spirurina</taxon>
        <taxon>Ascaridomorpha</taxon>
        <taxon>Ascaridoidea</taxon>
        <taxon>Ascarididae</taxon>
        <taxon>Ascaris</taxon>
    </lineage>
</organism>
<dbReference type="AlphaFoldDB" id="A0A0M3I4X7"/>
<dbReference type="GO" id="GO:0042330">
    <property type="term" value="P:taxis"/>
    <property type="evidence" value="ECO:0007669"/>
    <property type="project" value="TreeGrafter"/>
</dbReference>
<name>A0A0M3I4X7_ASCLU</name>
<accession>A0A0M3I4X7</accession>
<evidence type="ECO:0000256" key="3">
    <source>
        <dbReference type="ARBA" id="ARBA00022989"/>
    </source>
</evidence>
<protein>
    <submittedName>
        <fullName evidence="7">Transmembrane protein</fullName>
    </submittedName>
</protein>
<sequence length="98" mass="10837">MDVHKAEQQSDVGKERFTITITEHKGPFRKVVPCLPMALAGLCCLANVFIPGFDGVTRSRAVGMNLLSGFLQFITFPLVVGCVWSIIWGVLFIQIARK</sequence>
<dbReference type="Proteomes" id="UP000036681">
    <property type="component" value="Unplaced"/>
</dbReference>
<feature type="transmembrane region" description="Helical" evidence="5">
    <location>
        <begin position="70"/>
        <end position="93"/>
    </location>
</feature>
<dbReference type="PANTHER" id="PTHR21676">
    <property type="entry name" value="PROTEIN STUM"/>
    <property type="match status" value="1"/>
</dbReference>
<keyword evidence="2 5" id="KW-0812">Transmembrane</keyword>
<evidence type="ECO:0000313" key="6">
    <source>
        <dbReference type="Proteomes" id="UP000036681"/>
    </source>
</evidence>
<comment type="subcellular location">
    <subcellularLocation>
        <location evidence="1">Membrane</location>
        <topology evidence="1">Multi-pass membrane protein</topology>
    </subcellularLocation>
</comment>
<dbReference type="GO" id="GO:0071683">
    <property type="term" value="C:sensory dendrite"/>
    <property type="evidence" value="ECO:0007669"/>
    <property type="project" value="TreeGrafter"/>
</dbReference>
<dbReference type="WBParaSite" id="ALUE_0001190301-mRNA-1">
    <property type="protein sequence ID" value="ALUE_0001190301-mRNA-1"/>
    <property type="gene ID" value="ALUE_0001190301"/>
</dbReference>
<evidence type="ECO:0000256" key="4">
    <source>
        <dbReference type="ARBA" id="ARBA00023136"/>
    </source>
</evidence>
<dbReference type="GO" id="GO:0050954">
    <property type="term" value="P:sensory perception of mechanical stimulus"/>
    <property type="evidence" value="ECO:0007669"/>
    <property type="project" value="TreeGrafter"/>
</dbReference>
<dbReference type="PANTHER" id="PTHR21676:SF6">
    <property type="entry name" value="PROTEIN STUM"/>
    <property type="match status" value="1"/>
</dbReference>
<evidence type="ECO:0000256" key="5">
    <source>
        <dbReference type="SAM" id="Phobius"/>
    </source>
</evidence>
<feature type="transmembrane region" description="Helical" evidence="5">
    <location>
        <begin position="31"/>
        <end position="50"/>
    </location>
</feature>
<keyword evidence="4 5" id="KW-0472">Membrane</keyword>
<keyword evidence="6" id="KW-1185">Reference proteome</keyword>
<dbReference type="GO" id="GO:0019230">
    <property type="term" value="P:proprioception"/>
    <property type="evidence" value="ECO:0007669"/>
    <property type="project" value="TreeGrafter"/>
</dbReference>
<dbReference type="InterPro" id="IPR026673">
    <property type="entry name" value="SPEC3/Stum"/>
</dbReference>